<organism evidence="1">
    <name type="scientific">marine sediment metagenome</name>
    <dbReference type="NCBI Taxonomy" id="412755"/>
    <lineage>
        <taxon>unclassified sequences</taxon>
        <taxon>metagenomes</taxon>
        <taxon>ecological metagenomes</taxon>
    </lineage>
</organism>
<dbReference type="AlphaFoldDB" id="X1GCT3"/>
<sequence>MEHTIEYDCECNDCKGTGLYTGMAEGDGFAVVCHACNGTGKRHEVIT</sequence>
<gene>
    <name evidence="1" type="ORF">S03H2_36323</name>
</gene>
<accession>X1GCT3</accession>
<reference evidence="1" key="1">
    <citation type="journal article" date="2014" name="Front. Microbiol.">
        <title>High frequency of phylogenetically diverse reductive dehalogenase-homologous genes in deep subseafloor sedimentary metagenomes.</title>
        <authorList>
            <person name="Kawai M."/>
            <person name="Futagami T."/>
            <person name="Toyoda A."/>
            <person name="Takaki Y."/>
            <person name="Nishi S."/>
            <person name="Hori S."/>
            <person name="Arai W."/>
            <person name="Tsubouchi T."/>
            <person name="Morono Y."/>
            <person name="Uchiyama I."/>
            <person name="Ito T."/>
            <person name="Fujiyama A."/>
            <person name="Inagaki F."/>
            <person name="Takami H."/>
        </authorList>
    </citation>
    <scope>NUCLEOTIDE SEQUENCE</scope>
    <source>
        <strain evidence="1">Expedition CK06-06</strain>
    </source>
</reference>
<comment type="caution">
    <text evidence="1">The sequence shown here is derived from an EMBL/GenBank/DDBJ whole genome shotgun (WGS) entry which is preliminary data.</text>
</comment>
<proteinExistence type="predicted"/>
<protein>
    <recommendedName>
        <fullName evidence="2">Chaperone protein DnaJ</fullName>
    </recommendedName>
</protein>
<dbReference type="InterPro" id="IPR036410">
    <property type="entry name" value="HSP_DnaJ_Cys-rich_dom_sf"/>
</dbReference>
<evidence type="ECO:0008006" key="2">
    <source>
        <dbReference type="Google" id="ProtNLM"/>
    </source>
</evidence>
<feature type="non-terminal residue" evidence="1">
    <location>
        <position position="47"/>
    </location>
</feature>
<dbReference type="SUPFAM" id="SSF57938">
    <property type="entry name" value="DnaJ/Hsp40 cysteine-rich domain"/>
    <property type="match status" value="1"/>
</dbReference>
<dbReference type="EMBL" id="BARU01022281">
    <property type="protein sequence ID" value="GAH55007.1"/>
    <property type="molecule type" value="Genomic_DNA"/>
</dbReference>
<name>X1GCT3_9ZZZZ</name>
<evidence type="ECO:0000313" key="1">
    <source>
        <dbReference type="EMBL" id="GAH55007.1"/>
    </source>
</evidence>